<protein>
    <submittedName>
        <fullName evidence="10">Transketolase</fullName>
    </submittedName>
</protein>
<keyword evidence="6" id="KW-0479">Metal-binding</keyword>
<organism evidence="10 11">
    <name type="scientific">Phialemonium atrogriseum</name>
    <dbReference type="NCBI Taxonomy" id="1093897"/>
    <lineage>
        <taxon>Eukaryota</taxon>
        <taxon>Fungi</taxon>
        <taxon>Dikarya</taxon>
        <taxon>Ascomycota</taxon>
        <taxon>Pezizomycotina</taxon>
        <taxon>Sordariomycetes</taxon>
        <taxon>Sordariomycetidae</taxon>
        <taxon>Cephalothecales</taxon>
        <taxon>Cephalothecaceae</taxon>
        <taxon>Phialemonium</taxon>
    </lineage>
</organism>
<dbReference type="EMBL" id="MU839025">
    <property type="protein sequence ID" value="KAK1763706.1"/>
    <property type="molecule type" value="Genomic_DNA"/>
</dbReference>
<comment type="cofactor">
    <cofactor evidence="1">
        <name>Co(2+)</name>
        <dbReference type="ChEBI" id="CHEBI:48828"/>
    </cofactor>
</comment>
<dbReference type="InterPro" id="IPR009014">
    <property type="entry name" value="Transketo_C/PFOR_II"/>
</dbReference>
<feature type="domain" description="Transketolase-like pyrimidine-binding" evidence="9">
    <location>
        <begin position="405"/>
        <end position="578"/>
    </location>
</feature>
<dbReference type="SUPFAM" id="SSF52922">
    <property type="entry name" value="TK C-terminal domain-like"/>
    <property type="match status" value="1"/>
</dbReference>
<dbReference type="RefSeq" id="XP_060279919.1">
    <property type="nucleotide sequence ID" value="XM_060422698.1"/>
</dbReference>
<dbReference type="InterPro" id="IPR005475">
    <property type="entry name" value="Transketolase-like_Pyr-bd"/>
</dbReference>
<dbReference type="CDD" id="cd07033">
    <property type="entry name" value="TPP_PYR_DXS_TK_like"/>
    <property type="match status" value="1"/>
</dbReference>
<dbReference type="Gene3D" id="3.40.50.920">
    <property type="match status" value="1"/>
</dbReference>
<dbReference type="PANTHER" id="PTHR43522:SF6">
    <property type="entry name" value="TRANSKETOLASE-LIKE PYRIMIDINE-BINDING DOMAIN-CONTAINING PROTEIN-RELATED"/>
    <property type="match status" value="1"/>
</dbReference>
<dbReference type="CDD" id="cd02012">
    <property type="entry name" value="TPP_TK"/>
    <property type="match status" value="1"/>
</dbReference>
<keyword evidence="8" id="KW-0786">Thiamine pyrophosphate</keyword>
<dbReference type="GO" id="GO:0046872">
    <property type="term" value="F:metal ion binding"/>
    <property type="evidence" value="ECO:0007669"/>
    <property type="project" value="UniProtKB-KW"/>
</dbReference>
<evidence type="ECO:0000256" key="6">
    <source>
        <dbReference type="ARBA" id="ARBA00022723"/>
    </source>
</evidence>
<dbReference type="Proteomes" id="UP001244011">
    <property type="component" value="Unassembled WGS sequence"/>
</dbReference>
<dbReference type="Pfam" id="PF00456">
    <property type="entry name" value="Transketolase_N"/>
    <property type="match status" value="1"/>
</dbReference>
<comment type="similarity">
    <text evidence="4">Belongs to the transketolase family.</text>
</comment>
<keyword evidence="11" id="KW-1185">Reference proteome</keyword>
<dbReference type="InterPro" id="IPR055152">
    <property type="entry name" value="Transketolase-like_C_2"/>
</dbReference>
<comment type="cofactor">
    <cofactor evidence="2">
        <name>Mg(2+)</name>
        <dbReference type="ChEBI" id="CHEBI:18420"/>
    </cofactor>
</comment>
<dbReference type="AlphaFoldDB" id="A0AAJ0FCK8"/>
<keyword evidence="5" id="KW-0808">Transferase</keyword>
<proteinExistence type="inferred from homology"/>
<dbReference type="SMART" id="SM00861">
    <property type="entry name" value="Transket_pyr"/>
    <property type="match status" value="1"/>
</dbReference>
<dbReference type="SUPFAM" id="SSF52518">
    <property type="entry name" value="Thiamin diphosphate-binding fold (THDP-binding)"/>
    <property type="match status" value="2"/>
</dbReference>
<comment type="cofactor">
    <cofactor evidence="3">
        <name>thiamine diphosphate</name>
        <dbReference type="ChEBI" id="CHEBI:58937"/>
    </cofactor>
</comment>
<dbReference type="GO" id="GO:0006098">
    <property type="term" value="P:pentose-phosphate shunt"/>
    <property type="evidence" value="ECO:0007669"/>
    <property type="project" value="TreeGrafter"/>
</dbReference>
<evidence type="ECO:0000256" key="7">
    <source>
        <dbReference type="ARBA" id="ARBA00022842"/>
    </source>
</evidence>
<name>A0AAJ0FCK8_9PEZI</name>
<dbReference type="Pfam" id="PF02779">
    <property type="entry name" value="Transket_pyr"/>
    <property type="match status" value="1"/>
</dbReference>
<evidence type="ECO:0000256" key="2">
    <source>
        <dbReference type="ARBA" id="ARBA00001946"/>
    </source>
</evidence>
<dbReference type="GO" id="GO:0005829">
    <property type="term" value="C:cytosol"/>
    <property type="evidence" value="ECO:0007669"/>
    <property type="project" value="TreeGrafter"/>
</dbReference>
<dbReference type="Gene3D" id="3.40.50.970">
    <property type="match status" value="2"/>
</dbReference>
<dbReference type="Pfam" id="PF22613">
    <property type="entry name" value="Transketolase_C_1"/>
    <property type="match status" value="1"/>
</dbReference>
<keyword evidence="7" id="KW-0460">Magnesium</keyword>
<dbReference type="PANTHER" id="PTHR43522">
    <property type="entry name" value="TRANSKETOLASE"/>
    <property type="match status" value="1"/>
</dbReference>
<dbReference type="InterPro" id="IPR005474">
    <property type="entry name" value="Transketolase_N"/>
</dbReference>
<comment type="caution">
    <text evidence="10">The sequence shown here is derived from an EMBL/GenBank/DDBJ whole genome shotgun (WGS) entry which is preliminary data.</text>
</comment>
<evidence type="ECO:0000256" key="5">
    <source>
        <dbReference type="ARBA" id="ARBA00022679"/>
    </source>
</evidence>
<dbReference type="PROSITE" id="PS00802">
    <property type="entry name" value="TRANSKETOLASE_2"/>
    <property type="match status" value="1"/>
</dbReference>
<gene>
    <name evidence="10" type="ORF">QBC33DRAFT_213886</name>
</gene>
<dbReference type="GO" id="GO:0005634">
    <property type="term" value="C:nucleus"/>
    <property type="evidence" value="ECO:0007669"/>
    <property type="project" value="TreeGrafter"/>
</dbReference>
<evidence type="ECO:0000256" key="8">
    <source>
        <dbReference type="ARBA" id="ARBA00023052"/>
    </source>
</evidence>
<dbReference type="InterPro" id="IPR020826">
    <property type="entry name" value="Transketolase_BS"/>
</dbReference>
<evidence type="ECO:0000313" key="10">
    <source>
        <dbReference type="EMBL" id="KAK1763706.1"/>
    </source>
</evidence>
<accession>A0AAJ0FCK8</accession>
<dbReference type="InterPro" id="IPR029061">
    <property type="entry name" value="THDP-binding"/>
</dbReference>
<evidence type="ECO:0000313" key="11">
    <source>
        <dbReference type="Proteomes" id="UP001244011"/>
    </source>
</evidence>
<evidence type="ECO:0000256" key="1">
    <source>
        <dbReference type="ARBA" id="ARBA00001941"/>
    </source>
</evidence>
<evidence type="ECO:0000256" key="3">
    <source>
        <dbReference type="ARBA" id="ARBA00001964"/>
    </source>
</evidence>
<reference evidence="10" key="1">
    <citation type="submission" date="2023-06" db="EMBL/GenBank/DDBJ databases">
        <title>Genome-scale phylogeny and comparative genomics of the fungal order Sordariales.</title>
        <authorList>
            <consortium name="Lawrence Berkeley National Laboratory"/>
            <person name="Hensen N."/>
            <person name="Bonometti L."/>
            <person name="Westerberg I."/>
            <person name="Brannstrom I.O."/>
            <person name="Guillou S."/>
            <person name="Cros-Aarteil S."/>
            <person name="Calhoun S."/>
            <person name="Haridas S."/>
            <person name="Kuo A."/>
            <person name="Mondo S."/>
            <person name="Pangilinan J."/>
            <person name="Riley R."/>
            <person name="Labutti K."/>
            <person name="Andreopoulos B."/>
            <person name="Lipzen A."/>
            <person name="Chen C."/>
            <person name="Yanf M."/>
            <person name="Daum C."/>
            <person name="Ng V."/>
            <person name="Clum A."/>
            <person name="Steindorff A."/>
            <person name="Ohm R."/>
            <person name="Martin F."/>
            <person name="Silar P."/>
            <person name="Natvig D."/>
            <person name="Lalanne C."/>
            <person name="Gautier V."/>
            <person name="Ament-Velasquez S.L."/>
            <person name="Kruys A."/>
            <person name="Hutchinson M.I."/>
            <person name="Powell A.J."/>
            <person name="Barry K."/>
            <person name="Miller A.N."/>
            <person name="Grigoriev I.V."/>
            <person name="Debuchy R."/>
            <person name="Gladieux P."/>
            <person name="Thoren M.H."/>
            <person name="Johannesson H."/>
        </authorList>
    </citation>
    <scope>NUCLEOTIDE SEQUENCE</scope>
    <source>
        <strain evidence="10">8032-3</strain>
    </source>
</reference>
<evidence type="ECO:0000256" key="4">
    <source>
        <dbReference type="ARBA" id="ARBA00007131"/>
    </source>
</evidence>
<dbReference type="GeneID" id="85305885"/>
<dbReference type="InterPro" id="IPR033247">
    <property type="entry name" value="Transketolase_fam"/>
</dbReference>
<sequence>MAPILVENVASAANDTSPSKKPSETVTVAVLGAANDNHQGRWEPKTDDDHAVLAVRNLTLDLTAQNGGGHGGSAVGMAAIGVALWKYTMRYCPSNPDWFDRDRFVLSNGHASMFLYTMNHLVGYDGWTMDELKGYGNPKLNGFKTLSHAHPEIECPGVEVTTGPLGQGIANAVGLAMASKNLAARFNEPGHEVVKSRVYCMTGDGCLMEGVALEAIALAGHFRLDNLVLLYDNNQVTCDGPLDWINTEDTNAKMRACGWEVLDVTDGRYDVSAIVRALQLARHSQQTQAKPVLINIRTVIGVDTAMAGTARAHHGAFDKESIARSKVLAGLPPAATHVVPDRALRFFRERKLHGMQIEQEWNELVGRYAQAHPNKAASFSSCRRGEFGKSTKVLEMADIAQFKGMPTRKINGIILEQLWKENTSLCGGGADLVNSNNLRYAETDVFGPNDYSGRYIRYGIREHAMASISNGLAAYNPGTFLPITATFFMFYIYAAPGIRMGALSGLQAIHIATHDSFAEGQNGPTHQPVELDSLYRAMPNLHYIRPCDGEELLGAWSHAISARHTPTMLSVARDPVGLVPNTSRLKVEFGAYVIQDDPEAVLTLASCGSNLHHAVAAASLLSQHDGLKVRLVSAPSLDLFQLQPQTYKDQVFPRDGRPVVSVEEYVPTIWARYATASCGMKSYGYSASNESNYARFGLDAEGIQKRVLTYLTELDGQDARRFGWREL</sequence>
<evidence type="ECO:0000259" key="9">
    <source>
        <dbReference type="SMART" id="SM00861"/>
    </source>
</evidence>
<dbReference type="GO" id="GO:0004802">
    <property type="term" value="F:transketolase activity"/>
    <property type="evidence" value="ECO:0007669"/>
    <property type="project" value="TreeGrafter"/>
</dbReference>